<feature type="domain" description="FAD-binding" evidence="1">
    <location>
        <begin position="136"/>
        <end position="323"/>
    </location>
</feature>
<dbReference type="AlphaFoldDB" id="A0A4R6N100"/>
<organism evidence="2 3">
    <name type="scientific">Roseateles asaccharophilus</name>
    <dbReference type="NCBI Taxonomy" id="582607"/>
    <lineage>
        <taxon>Bacteria</taxon>
        <taxon>Pseudomonadati</taxon>
        <taxon>Pseudomonadota</taxon>
        <taxon>Betaproteobacteria</taxon>
        <taxon>Burkholderiales</taxon>
        <taxon>Sphaerotilaceae</taxon>
        <taxon>Roseateles</taxon>
    </lineage>
</organism>
<evidence type="ECO:0000313" key="3">
    <source>
        <dbReference type="Proteomes" id="UP000295357"/>
    </source>
</evidence>
<comment type="caution">
    <text evidence="2">The sequence shown here is derived from an EMBL/GenBank/DDBJ whole genome shotgun (WGS) entry which is preliminary data.</text>
</comment>
<dbReference type="InterPro" id="IPR051205">
    <property type="entry name" value="UbiH/COQ6_monooxygenase"/>
</dbReference>
<reference evidence="2 3" key="1">
    <citation type="submission" date="2019-03" db="EMBL/GenBank/DDBJ databases">
        <title>Genomic Encyclopedia of Type Strains, Phase IV (KMG-IV): sequencing the most valuable type-strain genomes for metagenomic binning, comparative biology and taxonomic classification.</title>
        <authorList>
            <person name="Goeker M."/>
        </authorList>
    </citation>
    <scope>NUCLEOTIDE SEQUENCE [LARGE SCALE GENOMIC DNA]</scope>
    <source>
        <strain evidence="2 3">DSM 25082</strain>
    </source>
</reference>
<dbReference type="PROSITE" id="PS01304">
    <property type="entry name" value="UBIH"/>
    <property type="match status" value="1"/>
</dbReference>
<sequence length="374" mass="40512">MPPMQEREVFDVLVRGDGCVGRALALALSAQGLRVALLGREQPARSEDLRTYALNASSVALLRELRVWETLPREAWSPVYEMQIHGDQAAGRLAFSAWQQGVGELAHIVDAATLEQQLGAALSFAPHVRRVSAPVPAALTALCEGKESEAREALGVRFERHGYGQQAIAARLVVEQPHQGGARQWFRAPDVLALLPFERPQAECSYGLVWSLPSERAQELLAAGPAEFESALLQATEGAVGPLRLASGRAAWPLSLGRADRVSGPGWALLGDAAHVVHPLAGQGLNLGLADVAALAQVLREREAWRPLGDERLLRRYERARLAPTLAMGELTDGLLRLFASETPGLRELRNRGMGLLNQLPPLKRWLTARALGA</sequence>
<dbReference type="PANTHER" id="PTHR43876">
    <property type="entry name" value="UBIQUINONE BIOSYNTHESIS MONOOXYGENASE COQ6, MITOCHONDRIAL"/>
    <property type="match status" value="1"/>
</dbReference>
<evidence type="ECO:0000259" key="1">
    <source>
        <dbReference type="Pfam" id="PF01494"/>
    </source>
</evidence>
<dbReference type="Pfam" id="PF01494">
    <property type="entry name" value="FAD_binding_3"/>
    <property type="match status" value="1"/>
</dbReference>
<dbReference type="InterPro" id="IPR002938">
    <property type="entry name" value="FAD-bd"/>
</dbReference>
<dbReference type="PANTHER" id="PTHR43876:SF7">
    <property type="entry name" value="UBIQUINONE BIOSYNTHESIS MONOOXYGENASE COQ6, MITOCHONDRIAL"/>
    <property type="match status" value="1"/>
</dbReference>
<dbReference type="Proteomes" id="UP000295357">
    <property type="component" value="Unassembled WGS sequence"/>
</dbReference>
<gene>
    <name evidence="2" type="ORF">DFR39_107156</name>
</gene>
<dbReference type="GO" id="GO:0071949">
    <property type="term" value="F:FAD binding"/>
    <property type="evidence" value="ECO:0007669"/>
    <property type="project" value="InterPro"/>
</dbReference>
<dbReference type="InterPro" id="IPR036188">
    <property type="entry name" value="FAD/NAD-bd_sf"/>
</dbReference>
<dbReference type="InterPro" id="IPR018168">
    <property type="entry name" value="Ubi_Hdrlase_CS"/>
</dbReference>
<dbReference type="EMBL" id="SNXE01000007">
    <property type="protein sequence ID" value="TDP07623.1"/>
    <property type="molecule type" value="Genomic_DNA"/>
</dbReference>
<proteinExistence type="predicted"/>
<dbReference type="SUPFAM" id="SSF51905">
    <property type="entry name" value="FAD/NAD(P)-binding domain"/>
    <property type="match status" value="1"/>
</dbReference>
<dbReference type="Gene3D" id="3.30.9.10">
    <property type="entry name" value="D-Amino Acid Oxidase, subunit A, domain 2"/>
    <property type="match status" value="1"/>
</dbReference>
<dbReference type="PRINTS" id="PR00420">
    <property type="entry name" value="RNGMNOXGNASE"/>
</dbReference>
<accession>A0A4R6N100</accession>
<name>A0A4R6N100_9BURK</name>
<evidence type="ECO:0000313" key="2">
    <source>
        <dbReference type="EMBL" id="TDP07623.1"/>
    </source>
</evidence>
<keyword evidence="2" id="KW-0830">Ubiquinone</keyword>
<protein>
    <submittedName>
        <fullName evidence="2">Ubiquinone biosynthesis UbiH/UbiF/VisC/COQ6 family hydroxylase</fullName>
    </submittedName>
</protein>
<keyword evidence="3" id="KW-1185">Reference proteome</keyword>
<dbReference type="Gene3D" id="3.50.50.60">
    <property type="entry name" value="FAD/NAD(P)-binding domain"/>
    <property type="match status" value="2"/>
</dbReference>